<sequence>MCNLFHRKNKHRAIVGDDCVEIVQRRRSIFRRHRSETSETVKHRSSIFRRRHSETSEIVERRSSIFRRSSSKTSEIVSLKPRDTIVTCISESFESSSDSRRRRRILR</sequence>
<name>A0A0P1ACM0_PLAHL</name>
<dbReference type="RefSeq" id="XP_024574479.1">
    <property type="nucleotide sequence ID" value="XM_024723510.1"/>
</dbReference>
<protein>
    <submittedName>
        <fullName evidence="1">Uncharacterized protein</fullName>
    </submittedName>
</protein>
<proteinExistence type="predicted"/>
<dbReference type="Proteomes" id="UP000054928">
    <property type="component" value="Unassembled WGS sequence"/>
</dbReference>
<evidence type="ECO:0000313" key="1">
    <source>
        <dbReference type="EMBL" id="CEG38110.1"/>
    </source>
</evidence>
<dbReference type="AlphaFoldDB" id="A0A0P1ACM0"/>
<dbReference type="OMA" id="RDTIVTC"/>
<organism evidence="1 2">
    <name type="scientific">Plasmopara halstedii</name>
    <name type="common">Downy mildew of sunflower</name>
    <dbReference type="NCBI Taxonomy" id="4781"/>
    <lineage>
        <taxon>Eukaryota</taxon>
        <taxon>Sar</taxon>
        <taxon>Stramenopiles</taxon>
        <taxon>Oomycota</taxon>
        <taxon>Peronosporomycetes</taxon>
        <taxon>Peronosporales</taxon>
        <taxon>Peronosporaceae</taxon>
        <taxon>Plasmopara</taxon>
    </lineage>
</organism>
<dbReference type="GeneID" id="36403259"/>
<evidence type="ECO:0000313" key="2">
    <source>
        <dbReference type="Proteomes" id="UP000054928"/>
    </source>
</evidence>
<keyword evidence="2" id="KW-1185">Reference proteome</keyword>
<accession>A0A0P1ACM0</accession>
<dbReference type="EMBL" id="CCYD01000321">
    <property type="protein sequence ID" value="CEG38110.1"/>
    <property type="molecule type" value="Genomic_DNA"/>
</dbReference>
<reference evidence="2" key="1">
    <citation type="submission" date="2014-09" db="EMBL/GenBank/DDBJ databases">
        <authorList>
            <person name="Sharma Rahul"/>
            <person name="Thines Marco"/>
        </authorList>
    </citation>
    <scope>NUCLEOTIDE SEQUENCE [LARGE SCALE GENOMIC DNA]</scope>
</reference>